<feature type="transmembrane region" description="Helical" evidence="6">
    <location>
        <begin position="90"/>
        <end position="114"/>
    </location>
</feature>
<dbReference type="EMBL" id="LRDH01000077">
    <property type="protein sequence ID" value="PPV16581.1"/>
    <property type="molecule type" value="Genomic_DNA"/>
</dbReference>
<feature type="transmembrane region" description="Helical" evidence="6">
    <location>
        <begin position="12"/>
        <end position="30"/>
    </location>
</feature>
<protein>
    <submittedName>
        <fullName evidence="7">Sodium-dependent tryptophan transporter</fullName>
    </submittedName>
</protein>
<proteinExistence type="predicted"/>
<evidence type="ECO:0000313" key="8">
    <source>
        <dbReference type="Proteomes" id="UP000238081"/>
    </source>
</evidence>
<feature type="transmembrane region" description="Helical" evidence="6">
    <location>
        <begin position="297"/>
        <end position="323"/>
    </location>
</feature>
<dbReference type="InterPro" id="IPR000175">
    <property type="entry name" value="Na/ntran_symport"/>
</dbReference>
<dbReference type="PANTHER" id="PTHR42948:SF1">
    <property type="entry name" value="TRANSPORTER"/>
    <property type="match status" value="1"/>
</dbReference>
<feature type="transmembrane region" description="Helical" evidence="6">
    <location>
        <begin position="369"/>
        <end position="390"/>
    </location>
</feature>
<feature type="transmembrane region" description="Helical" evidence="6">
    <location>
        <begin position="343"/>
        <end position="363"/>
    </location>
</feature>
<evidence type="ECO:0000313" key="7">
    <source>
        <dbReference type="EMBL" id="PPV16581.1"/>
    </source>
</evidence>
<evidence type="ECO:0000256" key="1">
    <source>
        <dbReference type="ARBA" id="ARBA00004141"/>
    </source>
</evidence>
<organism evidence="7 8">
    <name type="scientific">Clostridium butyricum</name>
    <dbReference type="NCBI Taxonomy" id="1492"/>
    <lineage>
        <taxon>Bacteria</taxon>
        <taxon>Bacillati</taxon>
        <taxon>Bacillota</taxon>
        <taxon>Clostridia</taxon>
        <taxon>Eubacteriales</taxon>
        <taxon>Clostridiaceae</taxon>
        <taxon>Clostridium</taxon>
    </lineage>
</organism>
<dbReference type="GO" id="GO:0016020">
    <property type="term" value="C:membrane"/>
    <property type="evidence" value="ECO:0007669"/>
    <property type="project" value="UniProtKB-SubCell"/>
</dbReference>
<evidence type="ECO:0000256" key="3">
    <source>
        <dbReference type="ARBA" id="ARBA00022692"/>
    </source>
</evidence>
<gene>
    <name evidence="7" type="ORF">AWN73_09945</name>
</gene>
<feature type="transmembrane region" description="Helical" evidence="6">
    <location>
        <begin position="414"/>
        <end position="436"/>
    </location>
</feature>
<comment type="caution">
    <text evidence="7">The sequence shown here is derived from an EMBL/GenBank/DDBJ whole genome shotgun (WGS) entry which is preliminary data.</text>
</comment>
<sequence>MAKREGFSSRIGFVLSCIGAAIGLGNVWMFPYKLGENGGAAFLIPYFLFIIVLGIIGLIAEMSFGRMYKQGSLGAIRKVFEENKKSGGKILSIIPTLGLMGIFMFYTIVIGWVLKYFYISLTGQINNINTSEYFGGFAFSSNSIGWHLLAVVITLVIVSAGVSKGIEKINKIIIPLLFIIFILLMIKSLTLPGSAAGIRYLLKPDWAHLLIPKTWAMAMGQAFFTVSITGCGMVIYGSYAGKEFDMTECAVSTAIFDTISAILAAFMIMPAVFALGLSPTGGPSLLFITVPSIFQTMPFGNLLCAVFFLSIIFASISSSISLLEGPVESILTITNWNRKKTTIIVAIIGFILAVPLSINEGLFNKFTDFVTIVLSPLGAVITAFVFYYMIDEEKILSGINQGSKRTIGKWFIKFGRYVFVPATIIIIALGIFYGGIG</sequence>
<dbReference type="InterPro" id="IPR037272">
    <property type="entry name" value="SNS_sf"/>
</dbReference>
<reference evidence="7 8" key="1">
    <citation type="submission" date="2016-01" db="EMBL/GenBank/DDBJ databases">
        <title>Characterization of the Clostridium difficile lineages that are prevalent in Hong Kong and China.</title>
        <authorList>
            <person name="Kwok J.S.-L."/>
            <person name="Lam W.-Y."/>
            <person name="Ip M."/>
            <person name="Chan T.-F."/>
            <person name="Hawkey P.M."/>
            <person name="Tsui S.K.-W."/>
        </authorList>
    </citation>
    <scope>NUCLEOTIDE SEQUENCE [LARGE SCALE GENOMIC DNA]</scope>
    <source>
        <strain evidence="7 8">300064</strain>
    </source>
</reference>
<feature type="transmembrane region" description="Helical" evidence="6">
    <location>
        <begin position="144"/>
        <end position="162"/>
    </location>
</feature>
<evidence type="ECO:0000256" key="2">
    <source>
        <dbReference type="ARBA" id="ARBA00022448"/>
    </source>
</evidence>
<keyword evidence="4 6" id="KW-1133">Transmembrane helix</keyword>
<evidence type="ECO:0000256" key="4">
    <source>
        <dbReference type="ARBA" id="ARBA00022989"/>
    </source>
</evidence>
<accession>A0A2S7FD62</accession>
<dbReference type="AlphaFoldDB" id="A0A2S7FD62"/>
<evidence type="ECO:0000256" key="6">
    <source>
        <dbReference type="SAM" id="Phobius"/>
    </source>
</evidence>
<dbReference type="PANTHER" id="PTHR42948">
    <property type="entry name" value="TRANSPORTER"/>
    <property type="match status" value="1"/>
</dbReference>
<dbReference type="CDD" id="cd10336">
    <property type="entry name" value="SLC6sbd_Tyt1-Like"/>
    <property type="match status" value="1"/>
</dbReference>
<dbReference type="NCBIfam" id="NF037979">
    <property type="entry name" value="Na_transp"/>
    <property type="match status" value="1"/>
</dbReference>
<keyword evidence="3 6" id="KW-0812">Transmembrane</keyword>
<keyword evidence="5 6" id="KW-0472">Membrane</keyword>
<dbReference type="RefSeq" id="WP_043662946.1">
    <property type="nucleotide sequence ID" value="NZ_CANCWB010000005.1"/>
</dbReference>
<comment type="subcellular location">
    <subcellularLocation>
        <location evidence="1">Membrane</location>
        <topology evidence="1">Multi-pass membrane protein</topology>
    </subcellularLocation>
</comment>
<feature type="transmembrane region" description="Helical" evidence="6">
    <location>
        <begin position="249"/>
        <end position="277"/>
    </location>
</feature>
<dbReference type="InterPro" id="IPR047218">
    <property type="entry name" value="YocR/YhdH-like"/>
</dbReference>
<feature type="transmembrane region" description="Helical" evidence="6">
    <location>
        <begin position="42"/>
        <end position="60"/>
    </location>
</feature>
<dbReference type="SUPFAM" id="SSF161070">
    <property type="entry name" value="SNF-like"/>
    <property type="match status" value="1"/>
</dbReference>
<feature type="transmembrane region" description="Helical" evidence="6">
    <location>
        <begin position="174"/>
        <end position="195"/>
    </location>
</feature>
<feature type="transmembrane region" description="Helical" evidence="6">
    <location>
        <begin position="215"/>
        <end position="237"/>
    </location>
</feature>
<dbReference type="PROSITE" id="PS50267">
    <property type="entry name" value="NA_NEUROTRAN_SYMP_3"/>
    <property type="match status" value="1"/>
</dbReference>
<dbReference type="Proteomes" id="UP000238081">
    <property type="component" value="Unassembled WGS sequence"/>
</dbReference>
<name>A0A2S7FD62_CLOBU</name>
<keyword evidence="2" id="KW-0813">Transport</keyword>
<dbReference type="Pfam" id="PF00209">
    <property type="entry name" value="SNF"/>
    <property type="match status" value="2"/>
</dbReference>
<dbReference type="PRINTS" id="PR00176">
    <property type="entry name" value="NANEUSMPORT"/>
</dbReference>
<evidence type="ECO:0000256" key="5">
    <source>
        <dbReference type="ARBA" id="ARBA00023136"/>
    </source>
</evidence>